<feature type="compositionally biased region" description="Low complexity" evidence="1">
    <location>
        <begin position="25"/>
        <end position="35"/>
    </location>
</feature>
<gene>
    <name evidence="2" type="ORF">JR316_003155</name>
</gene>
<organism evidence="2">
    <name type="scientific">Psilocybe cubensis</name>
    <name type="common">Psychedelic mushroom</name>
    <name type="synonym">Stropharia cubensis</name>
    <dbReference type="NCBI Taxonomy" id="181762"/>
    <lineage>
        <taxon>Eukaryota</taxon>
        <taxon>Fungi</taxon>
        <taxon>Dikarya</taxon>
        <taxon>Basidiomycota</taxon>
        <taxon>Agaricomycotina</taxon>
        <taxon>Agaricomycetes</taxon>
        <taxon>Agaricomycetidae</taxon>
        <taxon>Agaricales</taxon>
        <taxon>Agaricineae</taxon>
        <taxon>Strophariaceae</taxon>
        <taxon>Psilocybe</taxon>
    </lineage>
</organism>
<reference evidence="2" key="1">
    <citation type="submission" date="2021-02" db="EMBL/GenBank/DDBJ databases">
        <title>Psilocybe cubensis genome.</title>
        <authorList>
            <person name="Mckernan K.J."/>
            <person name="Crawford S."/>
            <person name="Trippe A."/>
            <person name="Kane L.T."/>
            <person name="Mclaughlin S."/>
        </authorList>
    </citation>
    <scope>NUCLEOTIDE SEQUENCE [LARGE SCALE GENOMIC DNA]</scope>
    <source>
        <strain evidence="2">MGC-MH-2018</strain>
    </source>
</reference>
<proteinExistence type="predicted"/>
<comment type="caution">
    <text evidence="2">The sequence shown here is derived from an EMBL/GenBank/DDBJ whole genome shotgun (WGS) entry which is preliminary data.</text>
</comment>
<evidence type="ECO:0000256" key="1">
    <source>
        <dbReference type="SAM" id="MobiDB-lite"/>
    </source>
</evidence>
<sequence length="198" mass="21213">MLARVQNENAHADRRRERDDRRRSQAQQQQQQVPGAGAGPGQQGGNVVPPSPALVRHGSRQRKVPAALTPGGAMAGVQGNIPIGGTLQPQRNSQMHMQQQLQQGQHPYAGPGIGVGYEYAQQQQQLQQAQQQQYGRTSPMVTASVGAGAPVAAVSHVRAMGGDVGVAQDYQGQQGQGQQMHDEDVQKPSFLKLLTCRC</sequence>
<feature type="compositionally biased region" description="Low complexity" evidence="1">
    <location>
        <begin position="88"/>
        <end position="104"/>
    </location>
</feature>
<protein>
    <submittedName>
        <fullName evidence="2">Uncharacterized protein</fullName>
    </submittedName>
</protein>
<name>A0A8H8CMQ2_PSICU</name>
<dbReference type="EMBL" id="JAFIQS010000003">
    <property type="protein sequence ID" value="KAG5171078.1"/>
    <property type="molecule type" value="Genomic_DNA"/>
</dbReference>
<feature type="region of interest" description="Disordered" evidence="1">
    <location>
        <begin position="1"/>
        <end position="104"/>
    </location>
</feature>
<accession>A0A8H8CMQ2</accession>
<evidence type="ECO:0000313" key="2">
    <source>
        <dbReference type="EMBL" id="KAG5171078.1"/>
    </source>
</evidence>
<feature type="compositionally biased region" description="Basic and acidic residues" evidence="1">
    <location>
        <begin position="10"/>
        <end position="23"/>
    </location>
</feature>
<dbReference type="AlphaFoldDB" id="A0A8H8CMQ2"/>